<evidence type="ECO:0000256" key="3">
    <source>
        <dbReference type="ARBA" id="ARBA00010766"/>
    </source>
</evidence>
<evidence type="ECO:0000259" key="10">
    <source>
        <dbReference type="Pfam" id="PF21392"/>
    </source>
</evidence>
<dbReference type="NCBIfam" id="TIGR02396">
    <property type="entry name" value="diverge_rpsU"/>
    <property type="match status" value="1"/>
</dbReference>
<dbReference type="InterPro" id="IPR013718">
    <property type="entry name" value="COQ9_C"/>
</dbReference>
<evidence type="ECO:0000256" key="1">
    <source>
        <dbReference type="ARBA" id="ARBA00004173"/>
    </source>
</evidence>
<sequence>MSASSIRRLVSKNLLKFYGLSGHRSGLQVISRRCSTEKENEAVHSEDESEFFENEDDLKKSVLDKALAFVPTHGWSQKAISKGAEELGYPGVAHGMFTRGGVDLALHFCDACNQTLAARMKTDADAVLDAPAARKPVRSVIGDAVQSRLTMIHPYIEQWPQALGLLVMPQHAPESVALLQNLVDDIWFYAGDKSIDVDWYTKRLTLASVYVSTELYMTQDRSPGFADTWQFMESRIDNLSTAGEDFTRCSPMQSYTKYC</sequence>
<comment type="similarity">
    <text evidence="3 8">Belongs to the COQ9 family.</text>
</comment>
<feature type="domain" description="Ubiquinone biosynthesis protein COQ9 HTH" evidence="10">
    <location>
        <begin position="55"/>
        <end position="85"/>
    </location>
</feature>
<reference evidence="12" key="1">
    <citation type="submission" date="2025-08" db="UniProtKB">
        <authorList>
            <consortium name="RefSeq"/>
        </authorList>
    </citation>
    <scope>IDENTIFICATION</scope>
</reference>
<dbReference type="InterPro" id="IPR012762">
    <property type="entry name" value="Ubiq_biosynth_COQ9"/>
</dbReference>
<dbReference type="RefSeq" id="XP_014677001.1">
    <property type="nucleotide sequence ID" value="XM_014821515.1"/>
</dbReference>
<keyword evidence="11" id="KW-1185">Reference proteome</keyword>
<organism evidence="11 12">
    <name type="scientific">Priapulus caudatus</name>
    <name type="common">Priapulid worm</name>
    <dbReference type="NCBI Taxonomy" id="37621"/>
    <lineage>
        <taxon>Eukaryota</taxon>
        <taxon>Metazoa</taxon>
        <taxon>Ecdysozoa</taxon>
        <taxon>Scalidophora</taxon>
        <taxon>Priapulida</taxon>
        <taxon>Priapulimorpha</taxon>
        <taxon>Priapulimorphida</taxon>
        <taxon>Priapulidae</taxon>
        <taxon>Priapulus</taxon>
    </lineage>
</organism>
<evidence type="ECO:0000313" key="12">
    <source>
        <dbReference type="RefSeq" id="XP_014677001.1"/>
    </source>
</evidence>
<dbReference type="PANTHER" id="PTHR21427:SF19">
    <property type="entry name" value="UBIQUINONE BIOSYNTHESIS PROTEIN COQ9, MITOCHONDRIAL"/>
    <property type="match status" value="1"/>
</dbReference>
<gene>
    <name evidence="12" type="primary">LOC106816873</name>
</gene>
<dbReference type="InterPro" id="IPR048674">
    <property type="entry name" value="COQ9_HTH"/>
</dbReference>
<feature type="domain" description="COQ9 C-terminal" evidence="9">
    <location>
        <begin position="172"/>
        <end position="242"/>
    </location>
</feature>
<dbReference type="GeneID" id="106816873"/>
<evidence type="ECO:0000259" key="9">
    <source>
        <dbReference type="Pfam" id="PF08511"/>
    </source>
</evidence>
<comment type="function">
    <text evidence="8">Membrane-associated protein that warps the membrane surface to access and bind aromatic isoprenes with high specificity, including ubiquinone (CoQ) isoprene intermediates and presents them directly to Coq7, therefore facilitating the Coq7-mediated hydroxylase step. Participates in the biosynthesis of coenzyme Q, also named ubiquinone, an essential lipid-soluble electron transporter for aerobic cellular respiration.</text>
</comment>
<dbReference type="Gene3D" id="1.10.357.10">
    <property type="entry name" value="Tetracycline Repressor, domain 2"/>
    <property type="match status" value="1"/>
</dbReference>
<name>A0ABM1EXT0_PRICU</name>
<keyword evidence="5" id="KW-0809">Transit peptide</keyword>
<dbReference type="PANTHER" id="PTHR21427">
    <property type="entry name" value="UBIQUINONE BIOSYNTHESIS PROTEIN COQ9, MITOCHONDRIAL"/>
    <property type="match status" value="1"/>
</dbReference>
<evidence type="ECO:0000256" key="8">
    <source>
        <dbReference type="RuleBase" id="RU366063"/>
    </source>
</evidence>
<dbReference type="Pfam" id="PF21392">
    <property type="entry name" value="COQ9_N"/>
    <property type="match status" value="1"/>
</dbReference>
<protein>
    <recommendedName>
        <fullName evidence="8">Ubiquinone biosynthesis protein</fullName>
    </recommendedName>
</protein>
<accession>A0ABM1EXT0</accession>
<evidence type="ECO:0000256" key="4">
    <source>
        <dbReference type="ARBA" id="ARBA00022688"/>
    </source>
</evidence>
<dbReference type="Proteomes" id="UP000695022">
    <property type="component" value="Unplaced"/>
</dbReference>
<evidence type="ECO:0000256" key="6">
    <source>
        <dbReference type="ARBA" id="ARBA00023121"/>
    </source>
</evidence>
<keyword evidence="6 8" id="KW-0446">Lipid-binding</keyword>
<comment type="subcellular location">
    <subcellularLocation>
        <location evidence="1 8">Mitochondrion</location>
    </subcellularLocation>
</comment>
<evidence type="ECO:0000256" key="5">
    <source>
        <dbReference type="ARBA" id="ARBA00022946"/>
    </source>
</evidence>
<dbReference type="Pfam" id="PF08511">
    <property type="entry name" value="COQ9"/>
    <property type="match status" value="1"/>
</dbReference>
<comment type="pathway">
    <text evidence="2 8">Cofactor biosynthesis; ubiquinone biosynthesis.</text>
</comment>
<keyword evidence="7 8" id="KW-0496">Mitochondrion</keyword>
<keyword evidence="4 8" id="KW-0831">Ubiquinone biosynthesis</keyword>
<evidence type="ECO:0000256" key="2">
    <source>
        <dbReference type="ARBA" id="ARBA00004749"/>
    </source>
</evidence>
<evidence type="ECO:0000256" key="7">
    <source>
        <dbReference type="ARBA" id="ARBA00023128"/>
    </source>
</evidence>
<proteinExistence type="inferred from homology"/>
<evidence type="ECO:0000313" key="11">
    <source>
        <dbReference type="Proteomes" id="UP000695022"/>
    </source>
</evidence>